<gene>
    <name evidence="1" type="ORF">AXG55_05955</name>
</gene>
<keyword evidence="2" id="KW-1185">Reference proteome</keyword>
<name>A0A1L4CZU3_9BACT</name>
<reference evidence="1 2" key="1">
    <citation type="submission" date="2016-10" db="EMBL/GenBank/DDBJ databases">
        <title>Silvanigrella aquatica sp. nov., isolated from a freshwater lake located in the Black Forest, Germany, description of Silvanigrellaceae fam. nov., Silvanigrellales ord. nov., reclassification of the order Bdellovibrionales in the class Oligoflexia, reclassification of the families Bacteriovoracaceae and Halobacteriovoraceae in the new order Bacteriovoracales ord. nov., and reclassification of the family Pseudobacteriovoracaceae in the order Oligoflexiales.</title>
        <authorList>
            <person name="Hahn M.W."/>
            <person name="Schmidt J."/>
            <person name="Koll U."/>
            <person name="Rohde M."/>
            <person name="Verbag S."/>
            <person name="Pitt A."/>
            <person name="Nakai R."/>
            <person name="Naganuma T."/>
            <person name="Lang E."/>
        </authorList>
    </citation>
    <scope>NUCLEOTIDE SEQUENCE [LARGE SCALE GENOMIC DNA]</scope>
    <source>
        <strain evidence="1 2">MWH-Nonnen-W8red</strain>
    </source>
</reference>
<proteinExistence type="predicted"/>
<dbReference type="AlphaFoldDB" id="A0A1L4CZU3"/>
<dbReference type="Proteomes" id="UP000184731">
    <property type="component" value="Chromosome"/>
</dbReference>
<dbReference type="STRING" id="1915309.AXG55_05955"/>
<dbReference type="EMBL" id="CP017834">
    <property type="protein sequence ID" value="APJ03472.1"/>
    <property type="molecule type" value="Genomic_DNA"/>
</dbReference>
<accession>A0A1L4CZU3</accession>
<protein>
    <submittedName>
        <fullName evidence="1">Uncharacterized protein</fullName>
    </submittedName>
</protein>
<dbReference type="OrthoDB" id="5293957at2"/>
<organism evidence="1 2">
    <name type="scientific">Silvanigrella aquatica</name>
    <dbReference type="NCBI Taxonomy" id="1915309"/>
    <lineage>
        <taxon>Bacteria</taxon>
        <taxon>Pseudomonadati</taxon>
        <taxon>Bdellovibrionota</taxon>
        <taxon>Oligoflexia</taxon>
        <taxon>Silvanigrellales</taxon>
        <taxon>Silvanigrellaceae</taxon>
        <taxon>Silvanigrella</taxon>
    </lineage>
</organism>
<sequence>MKKFLLFLIILFLPTILALVAMYYFMPKDFKSLTDLGKEKLVSTYPALNRYLDVNKKVVAKKAQPVPTPVKPKKIDNTLHFTNAEVYLPICGKEIKEKFFDNFTGCNFCPKYLSNDSSDNKFEYFSDSRGKVFKKEDEEAVVFMKGCTDNENNGVSLVLRKGYGGWQRKAAFQGVYFDKKPLEYKDSNGFFIFIAKRTSINNINTKQELVQMRLRETNAEQRILFSADMTTQEKCDKDLQSSFGNPLRENDKTFSASLEIIGCEPTALSGSHNLVFKLENDEFIPNKETASLMTKIEKYGESL</sequence>
<evidence type="ECO:0000313" key="1">
    <source>
        <dbReference type="EMBL" id="APJ03472.1"/>
    </source>
</evidence>
<evidence type="ECO:0000313" key="2">
    <source>
        <dbReference type="Proteomes" id="UP000184731"/>
    </source>
</evidence>
<dbReference type="KEGG" id="saqi:AXG55_05955"/>
<dbReference type="RefSeq" id="WP_148697207.1">
    <property type="nucleotide sequence ID" value="NZ_CP017834.1"/>
</dbReference>